<name>A0ABP0U4X8_9BRYO</name>
<evidence type="ECO:0000256" key="3">
    <source>
        <dbReference type="ARBA" id="ARBA00022630"/>
    </source>
</evidence>
<reference evidence="10" key="1">
    <citation type="submission" date="2024-02" db="EMBL/GenBank/DDBJ databases">
        <authorList>
            <consortium name="ELIXIR-Norway"/>
            <consortium name="Elixir Norway"/>
        </authorList>
    </citation>
    <scope>NUCLEOTIDE SEQUENCE</scope>
</reference>
<evidence type="ECO:0000256" key="6">
    <source>
        <dbReference type="PIRNR" id="PIRNR000168"/>
    </source>
</evidence>
<dbReference type="Pfam" id="PF01756">
    <property type="entry name" value="ACOX"/>
    <property type="match status" value="1"/>
</dbReference>
<keyword evidence="11" id="KW-1185">Reference proteome</keyword>
<comment type="cofactor">
    <cofactor evidence="1">
        <name>FAD</name>
        <dbReference type="ChEBI" id="CHEBI:57692"/>
    </cofactor>
</comment>
<evidence type="ECO:0000313" key="10">
    <source>
        <dbReference type="EMBL" id="CAK9210492.1"/>
    </source>
</evidence>
<dbReference type="Proteomes" id="UP001497512">
    <property type="component" value="Chromosome 18"/>
</dbReference>
<feature type="domain" description="Acyl-CoA oxidase C-terminal" evidence="7">
    <location>
        <begin position="546"/>
        <end position="679"/>
    </location>
</feature>
<dbReference type="InterPro" id="IPR036250">
    <property type="entry name" value="AcylCo_DH-like_C"/>
</dbReference>
<dbReference type="Gene3D" id="2.40.110.10">
    <property type="entry name" value="Butyryl-CoA Dehydrogenase, subunit A, domain 2"/>
    <property type="match status" value="1"/>
</dbReference>
<dbReference type="InterPro" id="IPR012258">
    <property type="entry name" value="Acyl-CoA_oxidase"/>
</dbReference>
<gene>
    <name evidence="10" type="ORF">CSSPTR1EN2_LOCUS10187</name>
</gene>
<comment type="similarity">
    <text evidence="2 6">Belongs to the acyl-CoA oxidase family.</text>
</comment>
<evidence type="ECO:0000313" key="11">
    <source>
        <dbReference type="Proteomes" id="UP001497512"/>
    </source>
</evidence>
<keyword evidence="4 6" id="KW-0274">FAD</keyword>
<evidence type="ECO:0000256" key="1">
    <source>
        <dbReference type="ARBA" id="ARBA00001974"/>
    </source>
</evidence>
<dbReference type="Gene3D" id="1.20.140.10">
    <property type="entry name" value="Butyryl-CoA Dehydrogenase, subunit A, domain 3"/>
    <property type="match status" value="2"/>
</dbReference>
<dbReference type="SUPFAM" id="SSF56645">
    <property type="entry name" value="Acyl-CoA dehydrogenase NM domain-like"/>
    <property type="match status" value="1"/>
</dbReference>
<proteinExistence type="inferred from homology"/>
<dbReference type="PANTHER" id="PTHR10909:SF352">
    <property type="entry name" value="ACYL-COENZYME A OXIDASE-LIKE PROTEIN"/>
    <property type="match status" value="1"/>
</dbReference>
<keyword evidence="3 6" id="KW-0285">Flavoprotein</keyword>
<dbReference type="InterPro" id="IPR046373">
    <property type="entry name" value="Acyl-CoA_Oxase/DH_mid-dom_sf"/>
</dbReference>
<keyword evidence="5" id="KW-0560">Oxidoreductase</keyword>
<dbReference type="EMBL" id="OZ019910">
    <property type="protein sequence ID" value="CAK9210492.1"/>
    <property type="molecule type" value="Genomic_DNA"/>
</dbReference>
<dbReference type="InterPro" id="IPR009100">
    <property type="entry name" value="AcylCoA_DH/oxidase_NM_dom_sf"/>
</dbReference>
<feature type="domain" description="Acyl-CoA oxidase/dehydrogenase middle" evidence="8">
    <location>
        <begin position="205"/>
        <end position="314"/>
    </location>
</feature>
<dbReference type="InterPro" id="IPR055060">
    <property type="entry name" value="ACOX_C_alpha1"/>
</dbReference>
<evidence type="ECO:0000256" key="5">
    <source>
        <dbReference type="ARBA" id="ARBA00023002"/>
    </source>
</evidence>
<dbReference type="InterPro" id="IPR002655">
    <property type="entry name" value="Acyl-CoA_oxidase_C"/>
</dbReference>
<feature type="domain" description="Acyl-CoA oxidase C-alpha1" evidence="9">
    <location>
        <begin position="352"/>
        <end position="503"/>
    </location>
</feature>
<evidence type="ECO:0000259" key="7">
    <source>
        <dbReference type="Pfam" id="PF01756"/>
    </source>
</evidence>
<dbReference type="PANTHER" id="PTHR10909">
    <property type="entry name" value="ELECTRON TRANSPORT OXIDOREDUCTASE"/>
    <property type="match status" value="1"/>
</dbReference>
<sequence length="695" mass="77289">MEREGTGINNILAQGGGALWRTSVLAKHFATQEEARGASSTITSSGSLRRSACIEYASPERNSERPAFDKEEMRCLLDGHNIPERNFMFNLMESSELFQAKKVGNTIFLSPDYNQTMEEQRDVTLARILFLREKGVFKGWLTDRTQESDLKRSALFESFGIFDHSLAIKLGVHIHLWGGAIQFFGTKRHHDKWLQQTEDYIVRGCFAMTELGHGSNVRGIETLTTYDPQTEEFIINTPCESAQKYWIGGAAKHATHTVVFSQLSINGRNEGVHAFICQLRDAEGHVCPGIRIADCGHKIGLNGVDNGRIWFDHVRIPRENLLNSVADVTPDGQYESAIKDPDQRFGAFMAPLTSGRVTIAVSAVYQAKLGLATAIRYGLTRRAFSLSPEEPEVLLLDYPSHQHRLLPLLAKTYAMSFAALDLKKLYVRRTPADSKTIHVLSSGLKAMLSWHGIRTLQECREACGGQGLKTDNRVGPAKAEYDVQLTFEGDNNVLMQQVSKALLGDYFAAQRKGKPLEGLGLEHMNGPSPVIPFVLDRNTLRNKNFQLALFQLRERNLLELLSAKVKKFLSKGLSMTDAVIASYQLAEHLGVAFSERTVLESILAAEELQMAGPLKDVLGLLRTLYMLSAVDEGPAFLRYGYLSPAQSQLIAEEVSALCAELRPQALNLVNSFGIPQSLLGPIASDWIEYNSWENV</sequence>
<evidence type="ECO:0000256" key="4">
    <source>
        <dbReference type="ARBA" id="ARBA00022827"/>
    </source>
</evidence>
<dbReference type="Pfam" id="PF22924">
    <property type="entry name" value="ACOX_C_alpha1"/>
    <property type="match status" value="1"/>
</dbReference>
<dbReference type="Pfam" id="PF02770">
    <property type="entry name" value="Acyl-CoA_dh_M"/>
    <property type="match status" value="1"/>
</dbReference>
<evidence type="ECO:0000256" key="2">
    <source>
        <dbReference type="ARBA" id="ARBA00006288"/>
    </source>
</evidence>
<accession>A0ABP0U4X8</accession>
<evidence type="ECO:0000259" key="8">
    <source>
        <dbReference type="Pfam" id="PF02770"/>
    </source>
</evidence>
<evidence type="ECO:0000259" key="9">
    <source>
        <dbReference type="Pfam" id="PF22924"/>
    </source>
</evidence>
<protein>
    <recommendedName>
        <fullName evidence="6">Acyl-coenzyme A oxidase</fullName>
    </recommendedName>
</protein>
<dbReference type="PIRSF" id="PIRSF000168">
    <property type="entry name" value="Acyl-CoA_oxidase"/>
    <property type="match status" value="1"/>
</dbReference>
<organism evidence="10 11">
    <name type="scientific">Sphagnum troendelagicum</name>
    <dbReference type="NCBI Taxonomy" id="128251"/>
    <lineage>
        <taxon>Eukaryota</taxon>
        <taxon>Viridiplantae</taxon>
        <taxon>Streptophyta</taxon>
        <taxon>Embryophyta</taxon>
        <taxon>Bryophyta</taxon>
        <taxon>Sphagnophytina</taxon>
        <taxon>Sphagnopsida</taxon>
        <taxon>Sphagnales</taxon>
        <taxon>Sphagnaceae</taxon>
        <taxon>Sphagnum</taxon>
    </lineage>
</organism>
<dbReference type="InterPro" id="IPR006091">
    <property type="entry name" value="Acyl-CoA_Oxase/DH_mid-dom"/>
</dbReference>
<dbReference type="SUPFAM" id="SSF47203">
    <property type="entry name" value="Acyl-CoA dehydrogenase C-terminal domain-like"/>
    <property type="match status" value="2"/>
</dbReference>